<gene>
    <name evidence="1" type="ORF">IV417_08765</name>
</gene>
<dbReference type="Proteomes" id="UP001315686">
    <property type="component" value="Unassembled WGS sequence"/>
</dbReference>
<organism evidence="1 2">
    <name type="scientific">Harenicola maris</name>
    <dbReference type="NCBI Taxonomy" id="2841044"/>
    <lineage>
        <taxon>Bacteria</taxon>
        <taxon>Pseudomonadati</taxon>
        <taxon>Pseudomonadota</taxon>
        <taxon>Alphaproteobacteria</taxon>
        <taxon>Rhodobacterales</taxon>
        <taxon>Paracoccaceae</taxon>
        <taxon>Harenicola</taxon>
    </lineage>
</organism>
<keyword evidence="2" id="KW-1185">Reference proteome</keyword>
<accession>A0AAP2G827</accession>
<dbReference type="EMBL" id="JADQAZ010000002">
    <property type="protein sequence ID" value="MBT0957477.1"/>
    <property type="molecule type" value="Genomic_DNA"/>
</dbReference>
<evidence type="ECO:0000313" key="2">
    <source>
        <dbReference type="Proteomes" id="UP001315686"/>
    </source>
</evidence>
<protein>
    <submittedName>
        <fullName evidence="1">Uncharacterized protein</fullName>
    </submittedName>
</protein>
<reference evidence="1 2" key="1">
    <citation type="journal article" date="2021" name="Arch. Microbiol.">
        <title>Harenicola maris gen. nov., sp. nov. isolated from the Sea of Japan shallow sediments.</title>
        <authorList>
            <person name="Romanenko L.A."/>
            <person name="Kurilenko V.V."/>
            <person name="Chernysheva N.Y."/>
            <person name="Tekutyeva L.A."/>
            <person name="Velansky P.V."/>
            <person name="Svetashev V.I."/>
            <person name="Isaeva M.P."/>
        </authorList>
    </citation>
    <scope>NUCLEOTIDE SEQUENCE [LARGE SCALE GENOMIC DNA]</scope>
    <source>
        <strain evidence="1 2">KMM 3653</strain>
    </source>
</reference>
<proteinExistence type="predicted"/>
<dbReference type="AlphaFoldDB" id="A0AAP2G827"/>
<name>A0AAP2G827_9RHOB</name>
<sequence length="53" mass="6025">MEDIRNLVERERAQALSHREWAHRLKGYGYSVAKTDVGVVVSSLPRGEVIMTL</sequence>
<comment type="caution">
    <text evidence="1">The sequence shown here is derived from an EMBL/GenBank/DDBJ whole genome shotgun (WGS) entry which is preliminary data.</text>
</comment>
<dbReference type="RefSeq" id="WP_327793709.1">
    <property type="nucleotide sequence ID" value="NZ_JADQAZ010000002.1"/>
</dbReference>
<evidence type="ECO:0000313" key="1">
    <source>
        <dbReference type="EMBL" id="MBT0957477.1"/>
    </source>
</evidence>